<dbReference type="PANTHER" id="PTHR15362:SF4">
    <property type="entry name" value="CDP-DIACYLGLYCEROL--INOSITOL 3-PHOSPHATIDYLTRANSFERASE"/>
    <property type="match status" value="1"/>
</dbReference>
<evidence type="ECO:0000256" key="1">
    <source>
        <dbReference type="ARBA" id="ARBA00004141"/>
    </source>
</evidence>
<organism evidence="10 11">
    <name type="scientific">Hepatospora eriocheir</name>
    <dbReference type="NCBI Taxonomy" id="1081669"/>
    <lineage>
        <taxon>Eukaryota</taxon>
        <taxon>Fungi</taxon>
        <taxon>Fungi incertae sedis</taxon>
        <taxon>Microsporidia</taxon>
        <taxon>Hepatosporidae</taxon>
        <taxon>Hepatospora</taxon>
    </lineage>
</organism>
<dbReference type="GO" id="GO:0016020">
    <property type="term" value="C:membrane"/>
    <property type="evidence" value="ECO:0007669"/>
    <property type="project" value="UniProtKB-SubCell"/>
</dbReference>
<dbReference type="Pfam" id="PF01066">
    <property type="entry name" value="CDP-OH_P_transf"/>
    <property type="match status" value="1"/>
</dbReference>
<dbReference type="InterPro" id="IPR043130">
    <property type="entry name" value="CDP-OH_PTrfase_TM_dom"/>
</dbReference>
<evidence type="ECO:0000256" key="6">
    <source>
        <dbReference type="ARBA" id="ARBA00023136"/>
    </source>
</evidence>
<comment type="caution">
    <text evidence="10">The sequence shown here is derived from an EMBL/GenBank/DDBJ whole genome shotgun (WGS) entry which is preliminary data.</text>
</comment>
<dbReference type="GO" id="GO:0003881">
    <property type="term" value="F:CDP-diacylglycerol-inositol 3-phosphatidyltransferase activity"/>
    <property type="evidence" value="ECO:0007669"/>
    <property type="project" value="TreeGrafter"/>
</dbReference>
<evidence type="ECO:0000256" key="5">
    <source>
        <dbReference type="ARBA" id="ARBA00023098"/>
    </source>
</evidence>
<keyword evidence="4 9" id="KW-1133">Transmembrane helix</keyword>
<gene>
    <name evidence="10" type="primary">CDIPT</name>
    <name evidence="10" type="ORF">A0H76_554</name>
</gene>
<evidence type="ECO:0000256" key="9">
    <source>
        <dbReference type="SAM" id="Phobius"/>
    </source>
</evidence>
<dbReference type="PANTHER" id="PTHR15362">
    <property type="entry name" value="PHOSPHATIDYLINOSITOL SYNTHASE"/>
    <property type="match status" value="1"/>
</dbReference>
<dbReference type="VEuPathDB" id="MicrosporidiaDB:A0H76_554"/>
<evidence type="ECO:0000256" key="2">
    <source>
        <dbReference type="ARBA" id="ARBA00022679"/>
    </source>
</evidence>
<dbReference type="InterPro" id="IPR000462">
    <property type="entry name" value="CDP-OH_P_trans"/>
</dbReference>
<evidence type="ECO:0000313" key="10">
    <source>
        <dbReference type="EMBL" id="ORD95992.1"/>
    </source>
</evidence>
<evidence type="ECO:0000256" key="3">
    <source>
        <dbReference type="ARBA" id="ARBA00022692"/>
    </source>
</evidence>
<comment type="subcellular location">
    <subcellularLocation>
        <location evidence="1">Membrane</location>
        <topology evidence="1">Multi-pass membrane protein</topology>
    </subcellularLocation>
</comment>
<feature type="transmembrane region" description="Helical" evidence="9">
    <location>
        <begin position="94"/>
        <end position="118"/>
    </location>
</feature>
<dbReference type="GO" id="GO:0006661">
    <property type="term" value="P:phosphatidylinositol biosynthetic process"/>
    <property type="evidence" value="ECO:0007669"/>
    <property type="project" value="TreeGrafter"/>
</dbReference>
<keyword evidence="3 9" id="KW-0812">Transmembrane</keyword>
<feature type="transmembrane region" description="Helical" evidence="9">
    <location>
        <begin position="29"/>
        <end position="53"/>
    </location>
</feature>
<evidence type="ECO:0000256" key="8">
    <source>
        <dbReference type="RuleBase" id="RU003750"/>
    </source>
</evidence>
<evidence type="ECO:0000256" key="4">
    <source>
        <dbReference type="ARBA" id="ARBA00022989"/>
    </source>
</evidence>
<dbReference type="EMBL" id="LTAI01001208">
    <property type="protein sequence ID" value="ORD95992.1"/>
    <property type="molecule type" value="Genomic_DNA"/>
</dbReference>
<dbReference type="GO" id="GO:0005794">
    <property type="term" value="C:Golgi apparatus"/>
    <property type="evidence" value="ECO:0007669"/>
    <property type="project" value="TreeGrafter"/>
</dbReference>
<dbReference type="PROSITE" id="PS00379">
    <property type="entry name" value="CDP_ALCOHOL_P_TRANSF"/>
    <property type="match status" value="1"/>
</dbReference>
<protein>
    <submittedName>
        <fullName evidence="10">CDIPT</fullName>
    </submittedName>
</protein>
<proteinExistence type="inferred from homology"/>
<keyword evidence="6 9" id="KW-0472">Membrane</keyword>
<accession>A0A1X0Q893</accession>
<feature type="transmembrane region" description="Helical" evidence="9">
    <location>
        <begin position="138"/>
        <end position="160"/>
    </location>
</feature>
<sequence length="228" mass="26156">MSEILTTNEAFKVMFYPANVIDYFRMASLYISIMFNGVGFVCIYSLSVLLDYFDGMVARSTEKTSELGKILDMITDRISTVVILVKAIALDNSLLFNGLTYIVFDLFGHLFYFIGCLLNKSHHKQPNNAILALYYKQYVLYTLCLGSEIGFIVIYIISYIKTRKEYRYSSRIIQILESLEFIAKILIFCKFITNLAQMYCGILGLAELESKFGLVELNKEGQDRKVKV</sequence>
<dbReference type="AlphaFoldDB" id="A0A1X0Q893"/>
<reference evidence="10 11" key="1">
    <citation type="journal article" date="2017" name="Environ. Microbiol.">
        <title>Decay of the glycolytic pathway and adaptation to intranuclear parasitism within Enterocytozoonidae microsporidia.</title>
        <authorList>
            <person name="Wiredu Boakye D."/>
            <person name="Jaroenlak P."/>
            <person name="Prachumwat A."/>
            <person name="Williams T.A."/>
            <person name="Bateman K.S."/>
            <person name="Itsathitphaisarn O."/>
            <person name="Sritunyalucksana K."/>
            <person name="Paszkiewicz K.H."/>
            <person name="Moore K.A."/>
            <person name="Stentiford G.D."/>
            <person name="Williams B.A."/>
        </authorList>
    </citation>
    <scope>NUCLEOTIDE SEQUENCE [LARGE SCALE GENOMIC DNA]</scope>
    <source>
        <strain evidence="11">canceri</strain>
    </source>
</reference>
<dbReference type="InterPro" id="IPR048254">
    <property type="entry name" value="CDP_ALCOHOL_P_TRANSF_CS"/>
</dbReference>
<name>A0A1X0Q893_9MICR</name>
<keyword evidence="2 8" id="KW-0808">Transferase</keyword>
<evidence type="ECO:0000313" key="11">
    <source>
        <dbReference type="Proteomes" id="UP000192501"/>
    </source>
</evidence>
<keyword evidence="5" id="KW-0443">Lipid metabolism</keyword>
<dbReference type="VEuPathDB" id="MicrosporidiaDB:HERIO_384"/>
<dbReference type="Proteomes" id="UP000192501">
    <property type="component" value="Unassembled WGS sequence"/>
</dbReference>
<comment type="similarity">
    <text evidence="8">Belongs to the CDP-alcohol phosphatidyltransferase class-I family.</text>
</comment>
<evidence type="ECO:0000256" key="7">
    <source>
        <dbReference type="ARBA" id="ARBA00023264"/>
    </source>
</evidence>
<keyword evidence="7" id="KW-1208">Phospholipid metabolism</keyword>
<dbReference type="Gene3D" id="1.20.120.1760">
    <property type="match status" value="1"/>
</dbReference>